<dbReference type="Proteomes" id="UP001497680">
    <property type="component" value="Unassembled WGS sequence"/>
</dbReference>
<sequence length="476" mass="53231">MERFARSTDEAVKLLNLSDQLREAALTVQEEWAKEDFSGPLTVEGSATARILPSHRLWEAEKTIEAISGSLVELVSEPYQRVQQILTQFMESRALFIVAERDIPDLLAEAGNEGLGIDVLAEKTNIESKKLARILRTLCSIHVLEEIAENKFRNNRISRALVSNSGLRAYVQMFGLHVYAASEHFPRYIVGPKGASYKVNETPLQAAMGTDKSLWDWMTERLPSDLVISDDPGYPGVPDLSKYKVVFDHKGLVGRPELHNLAAAMVGGGKTWGAAHAFDFPWGELGDAVVVDVGGGIGGFVLQLLPVYPKLRFVVQDRSENIELAEREIFPKEFPDAIPSGRVRLMAHDFFRPNPVKGAEVYWLRAILHDWSDDYCITILKSIKESMGPRSRILICDPVMNTTFGCPEIRAAPSPLPSNYGYHTRYCHNRDLGLMATMNGIERTPAEFKELFEKAGLRLVKFWETRSMVGITEVGL</sequence>
<reference evidence="1 2" key="1">
    <citation type="journal article" date="2022" name="New Phytol.">
        <title>Ecological generalism drives hyperdiversity of secondary metabolite gene clusters in xylarialean endophytes.</title>
        <authorList>
            <person name="Franco M.E.E."/>
            <person name="Wisecaver J.H."/>
            <person name="Arnold A.E."/>
            <person name="Ju Y.M."/>
            <person name="Slot J.C."/>
            <person name="Ahrendt S."/>
            <person name="Moore L.P."/>
            <person name="Eastman K.E."/>
            <person name="Scott K."/>
            <person name="Konkel Z."/>
            <person name="Mondo S.J."/>
            <person name="Kuo A."/>
            <person name="Hayes R.D."/>
            <person name="Haridas S."/>
            <person name="Andreopoulos B."/>
            <person name="Riley R."/>
            <person name="LaButti K."/>
            <person name="Pangilinan J."/>
            <person name="Lipzen A."/>
            <person name="Amirebrahimi M."/>
            <person name="Yan J."/>
            <person name="Adam C."/>
            <person name="Keymanesh K."/>
            <person name="Ng V."/>
            <person name="Louie K."/>
            <person name="Northen T."/>
            <person name="Drula E."/>
            <person name="Henrissat B."/>
            <person name="Hsieh H.M."/>
            <person name="Youens-Clark K."/>
            <person name="Lutzoni F."/>
            <person name="Miadlikowska J."/>
            <person name="Eastwood D.C."/>
            <person name="Hamelin R.C."/>
            <person name="Grigoriev I.V."/>
            <person name="U'Ren J.M."/>
        </authorList>
    </citation>
    <scope>NUCLEOTIDE SEQUENCE [LARGE SCALE GENOMIC DNA]</scope>
    <source>
        <strain evidence="1 2">ER1909</strain>
    </source>
</reference>
<dbReference type="EMBL" id="MU394301">
    <property type="protein sequence ID" value="KAI6088508.1"/>
    <property type="molecule type" value="Genomic_DNA"/>
</dbReference>
<evidence type="ECO:0000313" key="2">
    <source>
        <dbReference type="Proteomes" id="UP001497680"/>
    </source>
</evidence>
<gene>
    <name evidence="1" type="ORF">F4821DRAFT_258005</name>
</gene>
<accession>A0ACC0D7G8</accession>
<protein>
    <submittedName>
        <fullName evidence="1">S-adenosyl-L-methionine-dependent methyltransferase</fullName>
    </submittedName>
</protein>
<organism evidence="1 2">
    <name type="scientific">Hypoxylon rubiginosum</name>
    <dbReference type="NCBI Taxonomy" id="110542"/>
    <lineage>
        <taxon>Eukaryota</taxon>
        <taxon>Fungi</taxon>
        <taxon>Dikarya</taxon>
        <taxon>Ascomycota</taxon>
        <taxon>Pezizomycotina</taxon>
        <taxon>Sordariomycetes</taxon>
        <taxon>Xylariomycetidae</taxon>
        <taxon>Xylariales</taxon>
        <taxon>Hypoxylaceae</taxon>
        <taxon>Hypoxylon</taxon>
    </lineage>
</organism>
<comment type="caution">
    <text evidence="1">The sequence shown here is derived from an EMBL/GenBank/DDBJ whole genome shotgun (WGS) entry which is preliminary data.</text>
</comment>
<keyword evidence="1" id="KW-0489">Methyltransferase</keyword>
<proteinExistence type="predicted"/>
<keyword evidence="2" id="KW-1185">Reference proteome</keyword>
<evidence type="ECO:0000313" key="1">
    <source>
        <dbReference type="EMBL" id="KAI6088508.1"/>
    </source>
</evidence>
<keyword evidence="1" id="KW-0808">Transferase</keyword>
<name>A0ACC0D7G8_9PEZI</name>